<dbReference type="EMBL" id="CVQI01022447">
    <property type="protein sequence ID" value="CRK30086.1"/>
    <property type="molecule type" value="Genomic_DNA"/>
</dbReference>
<accession>A0A0G4M7A4</accession>
<evidence type="ECO:0000313" key="1">
    <source>
        <dbReference type="EMBL" id="CRK30086.1"/>
    </source>
</evidence>
<proteinExistence type="predicted"/>
<dbReference type="InterPro" id="IPR011333">
    <property type="entry name" value="SKP1/BTB/POZ_sf"/>
</dbReference>
<protein>
    <recommendedName>
        <fullName evidence="3">BTB domain-containing protein</fullName>
    </recommendedName>
</protein>
<name>A0A0G4M7A4_VERLO</name>
<organism evidence="1 2">
    <name type="scientific">Verticillium longisporum</name>
    <name type="common">Verticillium dahliae var. longisporum</name>
    <dbReference type="NCBI Taxonomy" id="100787"/>
    <lineage>
        <taxon>Eukaryota</taxon>
        <taxon>Fungi</taxon>
        <taxon>Dikarya</taxon>
        <taxon>Ascomycota</taxon>
        <taxon>Pezizomycotina</taxon>
        <taxon>Sordariomycetes</taxon>
        <taxon>Hypocreomycetidae</taxon>
        <taxon>Glomerellales</taxon>
        <taxon>Plectosphaerellaceae</taxon>
        <taxon>Verticillium</taxon>
    </lineage>
</organism>
<gene>
    <name evidence="1" type="ORF">BN1723_014334</name>
</gene>
<evidence type="ECO:0008006" key="3">
    <source>
        <dbReference type="Google" id="ProtNLM"/>
    </source>
</evidence>
<dbReference type="Gene3D" id="3.30.710.10">
    <property type="entry name" value="Potassium Channel Kv1.1, Chain A"/>
    <property type="match status" value="1"/>
</dbReference>
<dbReference type="AlphaFoldDB" id="A0A0G4M7A4"/>
<sequence length="500" mass="56964">MARPKAIFHNASVSTLVNLSSKQGVARVLVGIEQREFRVNKKLLSATSQFFRDQLDATPAGILQLSLVQKSVPVWLPQQTSSTPIQLLDESPAMFELFTVWLHQRDAFRRHLDDMIAMVSDAPEETSECFHWALVNLHIFAAKHDLDQLQDMAIDALQDLYLRCDWDVTPEFVTFLFGERGARTTMRLRRWATAMFFRDQLDATPGGILQLSLVQKSVPVWLPQQTSSTPIQLLDESPAMFELFTGWLHQRDAFRRHLDDMIAMVSDAPEETSECFHWALVNLHIFAAKHDLDQLQDVAIDALQDLYLRCDWDVTPEFVTFLFGERGARTTMRLRRWATAMVAWSIAGGPCHPRDQDANCLFEPLLKQFSDFNAEYVLHVAKLNKGKLDARIKNPQLRIPANKLRNDERQFGFRQCSFHTHRAAVGERRCPHAATSMELDNYPMLVPLIIDIVPYKSSRFIKHVKSPSCPAAPLRHYAYPAEVPRPLQAARPLANAAVAG</sequence>
<reference evidence="2" key="1">
    <citation type="submission" date="2015-05" db="EMBL/GenBank/DDBJ databases">
        <authorList>
            <person name="Fogelqvist Johan"/>
        </authorList>
    </citation>
    <scope>NUCLEOTIDE SEQUENCE [LARGE SCALE GENOMIC DNA]</scope>
</reference>
<dbReference type="Proteomes" id="UP000045706">
    <property type="component" value="Unassembled WGS sequence"/>
</dbReference>
<evidence type="ECO:0000313" key="2">
    <source>
        <dbReference type="Proteomes" id="UP000045706"/>
    </source>
</evidence>